<feature type="transmembrane region" description="Helical" evidence="1">
    <location>
        <begin position="51"/>
        <end position="70"/>
    </location>
</feature>
<keyword evidence="1" id="KW-0812">Transmembrane</keyword>
<proteinExistence type="predicted"/>
<feature type="transmembrane region" description="Helical" evidence="1">
    <location>
        <begin position="226"/>
        <end position="250"/>
    </location>
</feature>
<dbReference type="Proteomes" id="UP001348817">
    <property type="component" value="Chromosome"/>
</dbReference>
<organism evidence="2 3">
    <name type="scientific">Fulvitalea axinellae</name>
    <dbReference type="NCBI Taxonomy" id="1182444"/>
    <lineage>
        <taxon>Bacteria</taxon>
        <taxon>Pseudomonadati</taxon>
        <taxon>Bacteroidota</taxon>
        <taxon>Cytophagia</taxon>
        <taxon>Cytophagales</taxon>
        <taxon>Persicobacteraceae</taxon>
        <taxon>Fulvitalea</taxon>
    </lineage>
</organism>
<reference evidence="2 3" key="1">
    <citation type="submission" date="2021-12" db="EMBL/GenBank/DDBJ databases">
        <title>Genome sequencing of bacteria with rrn-lacking chromosome and rrn-plasmid.</title>
        <authorList>
            <person name="Anda M."/>
            <person name="Iwasaki W."/>
        </authorList>
    </citation>
    <scope>NUCLEOTIDE SEQUENCE [LARGE SCALE GENOMIC DNA]</scope>
    <source>
        <strain evidence="2 3">DSM 100852</strain>
    </source>
</reference>
<keyword evidence="3" id="KW-1185">Reference proteome</keyword>
<keyword evidence="1" id="KW-1133">Transmembrane helix</keyword>
<dbReference type="EMBL" id="AP025314">
    <property type="protein sequence ID" value="BDD07763.1"/>
    <property type="molecule type" value="Genomic_DNA"/>
</dbReference>
<evidence type="ECO:0008006" key="4">
    <source>
        <dbReference type="Google" id="ProtNLM"/>
    </source>
</evidence>
<name>A0AAU9CW12_9BACT</name>
<accession>A0AAU9CW12</accession>
<keyword evidence="1" id="KW-0472">Membrane</keyword>
<sequence length="255" mass="29792">MEKWKKAFRKRRISLTVWEVFDYFGLPSFLFLIVIFFVSKPIAKHYDLNEVLLQVVFALLMVAYLSRKYYDLYFLEYSFPHSAEAFKKASKAMRIEQRWCVTSLTKCYFEAKDVRFWHRGPIRWTFVSDGNRILVNAVPDPGQPGYPYWFGRKKKIRIFLARLAEAQAGMPVVERSAKVAEKRLCKEESPWTVKKTLFRALMYPLCISFFGAFIFAVAYGDLDLPSALGLSLGFVVLPAVYIVLDLAVLFDRRKR</sequence>
<feature type="transmembrane region" description="Helical" evidence="1">
    <location>
        <begin position="200"/>
        <end position="220"/>
    </location>
</feature>
<dbReference type="RefSeq" id="WP_338393071.1">
    <property type="nucleotide sequence ID" value="NZ_AP025314.1"/>
</dbReference>
<protein>
    <recommendedName>
        <fullName evidence="4">PH domain-containing protein</fullName>
    </recommendedName>
</protein>
<feature type="transmembrane region" description="Helical" evidence="1">
    <location>
        <begin position="20"/>
        <end position="39"/>
    </location>
</feature>
<evidence type="ECO:0000256" key="1">
    <source>
        <dbReference type="SAM" id="Phobius"/>
    </source>
</evidence>
<dbReference type="KEGG" id="fax:FUAX_01950"/>
<gene>
    <name evidence="2" type="ORF">FUAX_01950</name>
</gene>
<evidence type="ECO:0000313" key="2">
    <source>
        <dbReference type="EMBL" id="BDD07763.1"/>
    </source>
</evidence>
<evidence type="ECO:0000313" key="3">
    <source>
        <dbReference type="Proteomes" id="UP001348817"/>
    </source>
</evidence>
<dbReference type="AlphaFoldDB" id="A0AAU9CW12"/>